<dbReference type="Proteomes" id="UP000245992">
    <property type="component" value="Unassembled WGS sequence"/>
</dbReference>
<dbReference type="RefSeq" id="WP_030354242.1">
    <property type="nucleotide sequence ID" value="NZ_AZSP01000006.1"/>
</dbReference>
<keyword evidence="5" id="KW-0520">NAD</keyword>
<feature type="domain" description="Amine oxidase" evidence="6">
    <location>
        <begin position="20"/>
        <end position="514"/>
    </location>
</feature>
<organism evidence="7 8">
    <name type="scientific">Streptomyces scopuliridis RB72</name>
    <dbReference type="NCBI Taxonomy" id="1440053"/>
    <lineage>
        <taxon>Bacteria</taxon>
        <taxon>Bacillati</taxon>
        <taxon>Actinomycetota</taxon>
        <taxon>Actinomycetes</taxon>
        <taxon>Kitasatosporales</taxon>
        <taxon>Streptomycetaceae</taxon>
        <taxon>Streptomyces</taxon>
    </lineage>
</organism>
<evidence type="ECO:0000256" key="4">
    <source>
        <dbReference type="ARBA" id="ARBA00022857"/>
    </source>
</evidence>
<proteinExistence type="predicted"/>
<dbReference type="AlphaFoldDB" id="A0A2T7TGB3"/>
<comment type="caution">
    <text evidence="7">The sequence shown here is derived from an EMBL/GenBank/DDBJ whole genome shotgun (WGS) entry which is preliminary data.</text>
</comment>
<dbReference type="Gene3D" id="3.50.50.60">
    <property type="entry name" value="FAD/NAD(P)-binding domain"/>
    <property type="match status" value="2"/>
</dbReference>
<dbReference type="PANTHER" id="PTHR46091">
    <property type="entry name" value="BLR7054 PROTEIN"/>
    <property type="match status" value="1"/>
</dbReference>
<dbReference type="EMBL" id="AZSP01000006">
    <property type="protein sequence ID" value="PVE14138.1"/>
    <property type="molecule type" value="Genomic_DNA"/>
</dbReference>
<dbReference type="InterPro" id="IPR052206">
    <property type="entry name" value="Retinol_saturase"/>
</dbReference>
<keyword evidence="4" id="KW-0521">NADP</keyword>
<evidence type="ECO:0000259" key="6">
    <source>
        <dbReference type="Pfam" id="PF01593"/>
    </source>
</evidence>
<evidence type="ECO:0000256" key="5">
    <source>
        <dbReference type="ARBA" id="ARBA00023027"/>
    </source>
</evidence>
<dbReference type="OrthoDB" id="9774675at2"/>
<sequence>MSRGHRLPADWDAIVVGSGMGGLTCAAYLAVTGHRVLVLEQAGVLGGNSHVFRRRSAYEFDAGVHYIGDCGPDGVLPSILRGLGLDGRVEFRAMDPDGFDEVVLPGLRMFVPVGWDRYLDRLIEVLPTDKEGLREFTRVCSAVGAEMRWTLLSAAGVDPAEILRCTPTAMAWGRRTLHDLFEHCRLSAAARTVLAAQALNYGIGPEAATVGTHASVTDHYLRGAAYPVGGGQMLSASLSETITGHGGAVRVGHRVERVLVEEGRARGVVLATGQELRAPIVVSNADYPRTVLELVGEQHFPKSIVKRARTAVMGFPLVVLYVGLDRELPGRRNANLWWHGNADIEEAFRGLADGRFDAPPSVFISFASGKDPHTPAIRPPGHANFQVMALCPRSLEPWGAAAEPAGGERYRRDPAYLAQKERVTETMLATAERALGPFRRHVTHLELATPATQRRYTRSTGGSPFGLARWGGTGARPDTRTSVAGLYVVGQSTRYGSGITGAAVSGIACAGQILGRPLLPEVYAGAVLGDHRLLPERAADWDPLRVCGGRAPRGTRSS</sequence>
<gene>
    <name evidence="7" type="ORF">Y717_25305</name>
</gene>
<protein>
    <submittedName>
        <fullName evidence="7">Phytoene dehydrogenase</fullName>
    </submittedName>
</protein>
<keyword evidence="2" id="KW-0732">Signal</keyword>
<dbReference type="InterPro" id="IPR036188">
    <property type="entry name" value="FAD/NAD-bd_sf"/>
</dbReference>
<evidence type="ECO:0000313" key="7">
    <source>
        <dbReference type="EMBL" id="PVE14138.1"/>
    </source>
</evidence>
<dbReference type="PANTHER" id="PTHR46091:SF3">
    <property type="entry name" value="AMINE OXIDASE DOMAIN-CONTAINING PROTEIN"/>
    <property type="match status" value="1"/>
</dbReference>
<evidence type="ECO:0000256" key="2">
    <source>
        <dbReference type="ARBA" id="ARBA00022729"/>
    </source>
</evidence>
<name>A0A2T7TGB3_9ACTN</name>
<dbReference type="Pfam" id="PF01593">
    <property type="entry name" value="Amino_oxidase"/>
    <property type="match status" value="1"/>
</dbReference>
<dbReference type="GO" id="GO:0016491">
    <property type="term" value="F:oxidoreductase activity"/>
    <property type="evidence" value="ECO:0007669"/>
    <property type="project" value="InterPro"/>
</dbReference>
<keyword evidence="1" id="KW-0285">Flavoprotein</keyword>
<accession>A0A2T7TGB3</accession>
<keyword evidence="3" id="KW-0274">FAD</keyword>
<evidence type="ECO:0000256" key="3">
    <source>
        <dbReference type="ARBA" id="ARBA00022827"/>
    </source>
</evidence>
<keyword evidence="8" id="KW-1185">Reference proteome</keyword>
<dbReference type="InterPro" id="IPR002937">
    <property type="entry name" value="Amino_oxidase"/>
</dbReference>
<dbReference type="SUPFAM" id="SSF51905">
    <property type="entry name" value="FAD/NAD(P)-binding domain"/>
    <property type="match status" value="1"/>
</dbReference>
<dbReference type="STRING" id="1440053.GCA_000718095_05267"/>
<reference evidence="7 8" key="1">
    <citation type="submission" date="2013-12" db="EMBL/GenBank/DDBJ databases">
        <title>Annotated genome of Streptomyces scopuliridis.</title>
        <authorList>
            <person name="Olson J.B."/>
        </authorList>
    </citation>
    <scope>NUCLEOTIDE SEQUENCE [LARGE SCALE GENOMIC DNA]</scope>
    <source>
        <strain evidence="7 8">RB72</strain>
    </source>
</reference>
<evidence type="ECO:0000313" key="8">
    <source>
        <dbReference type="Proteomes" id="UP000245992"/>
    </source>
</evidence>
<evidence type="ECO:0000256" key="1">
    <source>
        <dbReference type="ARBA" id="ARBA00022630"/>
    </source>
</evidence>